<dbReference type="InterPro" id="IPR036714">
    <property type="entry name" value="SDH_sf"/>
</dbReference>
<proteinExistence type="predicted"/>
<dbReference type="GO" id="GO:0006121">
    <property type="term" value="P:mitochondrial electron transport, succinate to ubiquinone"/>
    <property type="evidence" value="ECO:0007669"/>
    <property type="project" value="TreeGrafter"/>
</dbReference>
<dbReference type="Gene3D" id="1.10.150.250">
    <property type="entry name" value="Flavinator of succinate dehydrogenase"/>
    <property type="match status" value="1"/>
</dbReference>
<dbReference type="EMBL" id="HBIS01009224">
    <property type="protein sequence ID" value="CAE0613661.1"/>
    <property type="molecule type" value="Transcribed_RNA"/>
</dbReference>
<protein>
    <recommendedName>
        <fullName evidence="4">Succinate dehydrogenase assembly factor 2, mitochondrial</fullName>
    </recommendedName>
</protein>
<organism evidence="3">
    <name type="scientific">Picocystis salinarum</name>
    <dbReference type="NCBI Taxonomy" id="88271"/>
    <lineage>
        <taxon>Eukaryota</taxon>
        <taxon>Viridiplantae</taxon>
        <taxon>Chlorophyta</taxon>
        <taxon>Picocystophyceae</taxon>
        <taxon>Picocystales</taxon>
        <taxon>Picocystaceae</taxon>
        <taxon>Picocystis</taxon>
    </lineage>
</organism>
<evidence type="ECO:0008006" key="4">
    <source>
        <dbReference type="Google" id="ProtNLM"/>
    </source>
</evidence>
<dbReference type="GO" id="GO:0034553">
    <property type="term" value="P:mitochondrial respiratory chain complex II assembly"/>
    <property type="evidence" value="ECO:0007669"/>
    <property type="project" value="TreeGrafter"/>
</dbReference>
<dbReference type="SUPFAM" id="SSF109910">
    <property type="entry name" value="YgfY-like"/>
    <property type="match status" value="1"/>
</dbReference>
<dbReference type="Pfam" id="PF03937">
    <property type="entry name" value="Sdh5"/>
    <property type="match status" value="1"/>
</dbReference>
<evidence type="ECO:0000313" key="3">
    <source>
        <dbReference type="EMBL" id="CAE0613661.1"/>
    </source>
</evidence>
<dbReference type="GO" id="GO:0005739">
    <property type="term" value="C:mitochondrion"/>
    <property type="evidence" value="ECO:0007669"/>
    <property type="project" value="TreeGrafter"/>
</dbReference>
<accession>A0A7S3UFY6</accession>
<dbReference type="GO" id="GO:0006099">
    <property type="term" value="P:tricarboxylic acid cycle"/>
    <property type="evidence" value="ECO:0007669"/>
    <property type="project" value="TreeGrafter"/>
</dbReference>
<reference evidence="3" key="1">
    <citation type="submission" date="2021-01" db="EMBL/GenBank/DDBJ databases">
        <authorList>
            <person name="Corre E."/>
            <person name="Pelletier E."/>
            <person name="Niang G."/>
            <person name="Scheremetjew M."/>
            <person name="Finn R."/>
            <person name="Kale V."/>
            <person name="Holt S."/>
            <person name="Cochrane G."/>
            <person name="Meng A."/>
            <person name="Brown T."/>
            <person name="Cohen L."/>
        </authorList>
    </citation>
    <scope>NUCLEOTIDE SEQUENCE</scope>
    <source>
        <strain evidence="3">CCMP1897</strain>
    </source>
</reference>
<keyword evidence="1" id="KW-0143">Chaperone</keyword>
<dbReference type="AlphaFoldDB" id="A0A7S3UFY6"/>
<feature type="region of interest" description="Disordered" evidence="2">
    <location>
        <begin position="92"/>
        <end position="116"/>
    </location>
</feature>
<gene>
    <name evidence="3" type="ORF">PSAL00342_LOCUS7560</name>
</gene>
<dbReference type="InterPro" id="IPR005631">
    <property type="entry name" value="SDH"/>
</dbReference>
<evidence type="ECO:0000256" key="1">
    <source>
        <dbReference type="ARBA" id="ARBA00023186"/>
    </source>
</evidence>
<evidence type="ECO:0000256" key="2">
    <source>
        <dbReference type="SAM" id="MobiDB-lite"/>
    </source>
</evidence>
<name>A0A7S3UFY6_9CHLO</name>
<dbReference type="PANTHER" id="PTHR12469">
    <property type="entry name" value="PROTEIN EMI5 HOMOLOG, MITOCHONDRIAL"/>
    <property type="match status" value="1"/>
</dbReference>
<dbReference type="PANTHER" id="PTHR12469:SF2">
    <property type="entry name" value="SUCCINATE DEHYDROGENASE ASSEMBLY FACTOR 2, MITOCHONDRIAL"/>
    <property type="match status" value="1"/>
</dbReference>
<sequence>MAAPTAAATRRAVYRASQRGLLELDLILGGYARERAGKMDAKEFAALEQVLEEENPVLLQAVTGQAPPPPSLQSNPVMQEILKRSLGRLEDKCVPGTRASPGQPWTNPWSDLQRKQ</sequence>